<dbReference type="PANTHER" id="PTHR46580">
    <property type="entry name" value="SENSOR KINASE-RELATED"/>
    <property type="match status" value="1"/>
</dbReference>
<dbReference type="InterPro" id="IPR019960">
    <property type="entry name" value="T1SS_VCA0849"/>
</dbReference>
<gene>
    <name evidence="2" type="ORF">Q7A36_06830</name>
</gene>
<dbReference type="PANTHER" id="PTHR46580:SF2">
    <property type="entry name" value="MAM DOMAIN-CONTAINING PROTEIN"/>
    <property type="match status" value="1"/>
</dbReference>
<dbReference type="SUPFAM" id="SSF69318">
    <property type="entry name" value="Integrin alpha N-terminal domain"/>
    <property type="match status" value="1"/>
</dbReference>
<dbReference type="PROSITE" id="PS00330">
    <property type="entry name" value="HEMOLYSIN_CALCIUM"/>
    <property type="match status" value="3"/>
</dbReference>
<dbReference type="EMBL" id="JAUTWS010000005">
    <property type="protein sequence ID" value="MDO9708048.1"/>
    <property type="molecule type" value="Genomic_DNA"/>
</dbReference>
<dbReference type="PRINTS" id="PR00313">
    <property type="entry name" value="CABNDNGRPT"/>
</dbReference>
<dbReference type="InterPro" id="IPR018511">
    <property type="entry name" value="Hemolysin-typ_Ca-bd_CS"/>
</dbReference>
<evidence type="ECO:0000313" key="3">
    <source>
        <dbReference type="Proteomes" id="UP001243009"/>
    </source>
</evidence>
<dbReference type="RefSeq" id="WP_305102918.1">
    <property type="nucleotide sequence ID" value="NZ_JAUTWS010000005.1"/>
</dbReference>
<keyword evidence="3" id="KW-1185">Reference proteome</keyword>
<dbReference type="Gene3D" id="2.150.10.10">
    <property type="entry name" value="Serralysin-like metalloprotease, C-terminal"/>
    <property type="match status" value="6"/>
</dbReference>
<accession>A0ABT9DW05</accession>
<dbReference type="InterPro" id="IPR028994">
    <property type="entry name" value="Integrin_alpha_N"/>
</dbReference>
<dbReference type="Pfam" id="PF01839">
    <property type="entry name" value="FG-GAP"/>
    <property type="match status" value="1"/>
</dbReference>
<name>A0ABT9DW05_9PROT</name>
<dbReference type="NCBIfam" id="TIGR03661">
    <property type="entry name" value="T1SS_VCA0849"/>
    <property type="match status" value="1"/>
</dbReference>
<sequence>MALYGGTAGDDTLVGGAEGDTLQGLGGNDTLSGLDGADLLDGGAGADSLVGGPGDDTLLGGDDADILYGNAGNDLLNGGAGDDVISDGWGNDMLQGGEGNDTLSAMAGASSIDGGAGNDSISGEWGNTVSGGEGRDTIGFYSLDNVAGAPLLVDDFQAGAAGDRLDFRDLLIYRATGYRGGDPFGAAGFLRLRQDGSDTVFDFDSNGGGDGFVALIRLAGVAASTLIADNYGVGPINRTGSAGADNLSGLIGNDTLNGGFGDDTLAGDGGGDWLSGNDGNDSLLGGAGADMLDGGAGNDTVLGGDDSDHLYGSEDADSLVGGNGADYLEGDGGADTLLGGAGADTFNMEPLNVSGIVDWSTLTSMDAIPDFSRAEGDKLQISDAWAGVPGWSIPADAGIFRATWNNPAATLALVFSGSTNMPQASLAAGLRLPSQPLNGLAAYQVFWVEAVESGGAAGGWVVLDLNRDSLLDAQDLVFRVGSAANPVTITAADFVTGTFVTTGAAIPPSGTTGNDTLLGGSLSEAFFASAGADVYDGDAGAANTLNYQSITGPVTVIFTGYAAGTVTKPGGSQDRFSNVSGVVGTYWADLFDARAWPGTSFFSATVTPGFGSDTVQGNGTTAVQVSYSTSPAAVVIDLAAGTAIDGFGTVDRLVGINRISATSAYNDTVRGSAQNDVFQSSQNGSKLFDGRGGDDQYRFSASTAVTILLGTSLDADGTWHGVAIKSDGTDTLVSIERARGGGGNDSILGSGADNRLAGNEGADTLDGADGYDTVEYDTSASTILPPAPVVLNLATGTALDPWGNTDILRNIEAAFGTQLGDDMTGVDLGATRSMLRGLAGNDLLRAPTAGTKVTADYLTDPIGIRADLEAGLVQDGWGGTDQLFAIRSIRGSIFADTIAGASGNDLLEGAGGDDLLSGGSGRDIALFSGTKSQTTLTHNADGSWTAVGPDGTDRLAGIEVARFSDGDRALVVPHDFTGAGTSDILFRATDGGVAQWQMDGLTYVGGGSLWNPGTAWAIAGLGDLDGDGRADILWRHADGTLAAWLMDGLGASSGSIGAADNNWRILGLGDFNGDGRADILWQYVDGTLAQWWMNGTAGVGGGGFGQVDLAWKVASIADFNGDGKADILWRNATDGSLSLWQMDGLSGTAADIWQPGLDWSIAGAGDFNGDGKADILWRGPAGELVQWWMDGAAYLGGGGFATVSADWKVANISDFNGDGRADILWRNDDGRLAIWEMDGLHAVATGDLYNPGTSWTVV</sequence>
<dbReference type="InterPro" id="IPR011049">
    <property type="entry name" value="Serralysin-like_metalloprot_C"/>
</dbReference>
<dbReference type="Pfam" id="PF13517">
    <property type="entry name" value="FG-GAP_3"/>
    <property type="match status" value="1"/>
</dbReference>
<reference evidence="2 3" key="1">
    <citation type="submission" date="2023-08" db="EMBL/GenBank/DDBJ databases">
        <title>The draft genome sequence of Paracraurococcus sp. LOR1-02.</title>
        <authorList>
            <person name="Kingkaew E."/>
            <person name="Tanasupawat S."/>
        </authorList>
    </citation>
    <scope>NUCLEOTIDE SEQUENCE [LARGE SCALE GENOMIC DNA]</scope>
    <source>
        <strain evidence="2 3">LOR1-02</strain>
    </source>
</reference>
<comment type="caution">
    <text evidence="2">The sequence shown here is derived from an EMBL/GenBank/DDBJ whole genome shotgun (WGS) entry which is preliminary data.</text>
</comment>
<keyword evidence="1" id="KW-0732">Signal</keyword>
<dbReference type="InterPro" id="IPR013517">
    <property type="entry name" value="FG-GAP"/>
</dbReference>
<protein>
    <submittedName>
        <fullName evidence="2">FG-GAP-like repeat-containing protein</fullName>
    </submittedName>
</protein>
<dbReference type="Proteomes" id="UP001243009">
    <property type="component" value="Unassembled WGS sequence"/>
</dbReference>
<dbReference type="InterPro" id="IPR001343">
    <property type="entry name" value="Hemolysn_Ca-bd"/>
</dbReference>
<proteinExistence type="predicted"/>
<dbReference type="SUPFAM" id="SSF51120">
    <property type="entry name" value="beta-Roll"/>
    <property type="match status" value="6"/>
</dbReference>
<dbReference type="Pfam" id="PF00353">
    <property type="entry name" value="HemolysinCabind"/>
    <property type="match status" value="9"/>
</dbReference>
<dbReference type="Gene3D" id="2.130.10.130">
    <property type="entry name" value="Integrin alpha, N-terminal"/>
    <property type="match status" value="1"/>
</dbReference>
<organism evidence="2 3">
    <name type="scientific">Paracraurococcus lichenis</name>
    <dbReference type="NCBI Taxonomy" id="3064888"/>
    <lineage>
        <taxon>Bacteria</taxon>
        <taxon>Pseudomonadati</taxon>
        <taxon>Pseudomonadota</taxon>
        <taxon>Alphaproteobacteria</taxon>
        <taxon>Acetobacterales</taxon>
        <taxon>Roseomonadaceae</taxon>
        <taxon>Paracraurococcus</taxon>
    </lineage>
</organism>
<evidence type="ECO:0000256" key="1">
    <source>
        <dbReference type="ARBA" id="ARBA00022729"/>
    </source>
</evidence>
<evidence type="ECO:0000313" key="2">
    <source>
        <dbReference type="EMBL" id="MDO9708048.1"/>
    </source>
</evidence>